<accession>A0A074IRU3</accession>
<dbReference type="RefSeq" id="WP_001096844.1">
    <property type="nucleotide sequence ID" value="NZ_CP020451.2"/>
</dbReference>
<dbReference type="AlphaFoldDB" id="A0A074IRU3"/>
<evidence type="ECO:0000313" key="3">
    <source>
        <dbReference type="EMBL" id="PZD56606.1"/>
    </source>
</evidence>
<evidence type="ECO:0000313" key="1">
    <source>
        <dbReference type="EMBL" id="KEO45918.1"/>
    </source>
</evidence>
<evidence type="ECO:0000313" key="6">
    <source>
        <dbReference type="Proteomes" id="UP000248776"/>
    </source>
</evidence>
<evidence type="ECO:0000313" key="4">
    <source>
        <dbReference type="EMBL" id="QEM31654.1"/>
    </source>
</evidence>
<evidence type="ECO:0000313" key="5">
    <source>
        <dbReference type="Proteomes" id="UP000027855"/>
    </source>
</evidence>
<gene>
    <name evidence="3" type="ORF">CKU37_04855</name>
    <name evidence="1" type="ORF">DL07_10920</name>
    <name evidence="4" type="ORF">FHI56_01425</name>
    <name evidence="2" type="ORF">PNU26_09560</name>
</gene>
<dbReference type="Proteomes" id="UP000322622">
    <property type="component" value="Chromosome"/>
</dbReference>
<evidence type="ECO:0000313" key="2">
    <source>
        <dbReference type="EMBL" id="MDB8614629.1"/>
    </source>
</evidence>
<name>A0A074IRU3_STRSL</name>
<organism evidence="1 5">
    <name type="scientific">Streptococcus salivarius</name>
    <dbReference type="NCBI Taxonomy" id="1304"/>
    <lineage>
        <taxon>Bacteria</taxon>
        <taxon>Bacillati</taxon>
        <taxon>Bacillota</taxon>
        <taxon>Bacilli</taxon>
        <taxon>Lactobacillales</taxon>
        <taxon>Streptococcaceae</taxon>
        <taxon>Streptococcus</taxon>
    </lineage>
</organism>
<evidence type="ECO:0000313" key="7">
    <source>
        <dbReference type="Proteomes" id="UP000322622"/>
    </source>
</evidence>
<proteinExistence type="predicted"/>
<reference evidence="1 5" key="1">
    <citation type="submission" date="2014-04" db="EMBL/GenBank/DDBJ databases">
        <title>Variable characteristics of bacteriocin-producing Streptococcus salivarius strains isolated from Malaysian subjects.</title>
        <authorList>
            <person name="Philip K."/>
            <person name="Barbour A."/>
        </authorList>
    </citation>
    <scope>NUCLEOTIDE SEQUENCE [LARGE SCALE GENOMIC DNA]</scope>
    <source>
        <strain evidence="1 5">NU10</strain>
    </source>
</reference>
<sequence>MAKMLSQNDWNFNNIGTKFELDEVIPKFETEVRADANGEIIKNRDGSERRFNTDKIIGWKYNVTIKDGQFKKKSTQVSVDNPEALVDNDYIQAMDQVPVTFDNLQATMISSTMYYKADAIHLVDVKQK</sequence>
<dbReference type="Proteomes" id="UP000027855">
    <property type="component" value="Unassembled WGS sequence"/>
</dbReference>
<dbReference type="EMBL" id="NSIW01000007">
    <property type="protein sequence ID" value="PZD56606.1"/>
    <property type="molecule type" value="Genomic_DNA"/>
</dbReference>
<dbReference type="EMBL" id="JJMT01000008">
    <property type="protein sequence ID" value="KEO45918.1"/>
    <property type="molecule type" value="Genomic_DNA"/>
</dbReference>
<dbReference type="EMBL" id="CP040804">
    <property type="protein sequence ID" value="QEM31654.1"/>
    <property type="molecule type" value="Genomic_DNA"/>
</dbReference>
<dbReference type="Proteomes" id="UP000248776">
    <property type="component" value="Unassembled WGS sequence"/>
</dbReference>
<reference evidence="3 6" key="2">
    <citation type="submission" date="2017-08" db="EMBL/GenBank/DDBJ databases">
        <title>Streptococcus salivarius strain HS0302 Genome.</title>
        <authorList>
            <person name="Smith J."/>
            <person name="Deng P."/>
            <person name="Geng M."/>
        </authorList>
    </citation>
    <scope>NUCLEOTIDE SEQUENCE [LARGE SCALE GENOMIC DNA]</scope>
    <source>
        <strain evidence="3 6">HS0302</strain>
    </source>
</reference>
<reference evidence="4 7" key="3">
    <citation type="submission" date="2019-06" db="EMBL/GenBank/DDBJ databases">
        <title>Complete genome sequence of Streptococcus salivarius LAB813.</title>
        <authorList>
            <person name="Levesque C.M."/>
            <person name="Gong S.-G."/>
            <person name="Dufour D."/>
            <person name="Barbour A."/>
        </authorList>
    </citation>
    <scope>NUCLEOTIDE SEQUENCE [LARGE SCALE GENOMIC DNA]</scope>
    <source>
        <strain evidence="4 7">LAB813</strain>
    </source>
</reference>
<protein>
    <submittedName>
        <fullName evidence="1">Uncharacterized protein</fullName>
    </submittedName>
</protein>
<dbReference type="Proteomes" id="UP001210204">
    <property type="component" value="Unassembled WGS sequence"/>
</dbReference>
<reference evidence="2" key="4">
    <citation type="submission" date="2023-01" db="EMBL/GenBank/DDBJ databases">
        <title>Human gut microbiome strain richness.</title>
        <authorList>
            <person name="Chen-Liaw A."/>
        </authorList>
    </citation>
    <scope>NUCLEOTIDE SEQUENCE</scope>
    <source>
        <strain evidence="2">1001095st1_G4_1001095IJ_161003</strain>
    </source>
</reference>
<dbReference type="EMBL" id="JAQMJT010000014">
    <property type="protein sequence ID" value="MDB8614629.1"/>
    <property type="molecule type" value="Genomic_DNA"/>
</dbReference>